<sequence length="65" mass="7777">MKDLEKAIANSPELFNCCYEEIIVAKRRNPKKEKAQRNLMYARQFRQNSTRTTGRNSSRQKRRES</sequence>
<keyword evidence="3" id="KW-1185">Reference proteome</keyword>
<dbReference type="OrthoDB" id="517974at2"/>
<dbReference type="Proteomes" id="UP000239001">
    <property type="component" value="Unassembled WGS sequence"/>
</dbReference>
<proteinExistence type="predicted"/>
<reference evidence="2 3" key="2">
    <citation type="submission" date="2018-03" db="EMBL/GenBank/DDBJ databases">
        <authorList>
            <person name="Keele B.F."/>
        </authorList>
    </citation>
    <scope>NUCLEOTIDE SEQUENCE [LARGE SCALE GENOMIC DNA]</scope>
    <source>
        <strain evidence="2 3">CCALA 016</strain>
    </source>
</reference>
<protein>
    <submittedName>
        <fullName evidence="2">Uncharacterized protein</fullName>
    </submittedName>
</protein>
<dbReference type="RefSeq" id="WP_106456371.1">
    <property type="nucleotide sequence ID" value="NZ_PXOH01000006.1"/>
</dbReference>
<evidence type="ECO:0000313" key="3">
    <source>
        <dbReference type="Proteomes" id="UP000239001"/>
    </source>
</evidence>
<organism evidence="2 3">
    <name type="scientific">Aphanothece hegewaldii CCALA 016</name>
    <dbReference type="NCBI Taxonomy" id="2107694"/>
    <lineage>
        <taxon>Bacteria</taxon>
        <taxon>Bacillati</taxon>
        <taxon>Cyanobacteriota</taxon>
        <taxon>Cyanophyceae</taxon>
        <taxon>Oscillatoriophycideae</taxon>
        <taxon>Chroococcales</taxon>
        <taxon>Aphanothecaceae</taxon>
        <taxon>Aphanothece</taxon>
    </lineage>
</organism>
<evidence type="ECO:0000256" key="1">
    <source>
        <dbReference type="SAM" id="MobiDB-lite"/>
    </source>
</evidence>
<feature type="compositionally biased region" description="Polar residues" evidence="1">
    <location>
        <begin position="45"/>
        <end position="57"/>
    </location>
</feature>
<accession>A0A2T1LZT0</accession>
<gene>
    <name evidence="2" type="ORF">C7H19_08115</name>
</gene>
<reference evidence="2 3" key="1">
    <citation type="submission" date="2018-03" db="EMBL/GenBank/DDBJ databases">
        <title>The ancient ancestry and fast evolution of plastids.</title>
        <authorList>
            <person name="Moore K.R."/>
            <person name="Magnabosco C."/>
            <person name="Momper L."/>
            <person name="Gold D.A."/>
            <person name="Bosak T."/>
            <person name="Fournier G.P."/>
        </authorList>
    </citation>
    <scope>NUCLEOTIDE SEQUENCE [LARGE SCALE GENOMIC DNA]</scope>
    <source>
        <strain evidence="2 3">CCALA 016</strain>
    </source>
</reference>
<evidence type="ECO:0000313" key="2">
    <source>
        <dbReference type="EMBL" id="PSF37931.1"/>
    </source>
</evidence>
<feature type="region of interest" description="Disordered" evidence="1">
    <location>
        <begin position="29"/>
        <end position="65"/>
    </location>
</feature>
<name>A0A2T1LZT0_9CHRO</name>
<dbReference type="EMBL" id="PXOH01000006">
    <property type="protein sequence ID" value="PSF37931.1"/>
    <property type="molecule type" value="Genomic_DNA"/>
</dbReference>
<dbReference type="AlphaFoldDB" id="A0A2T1LZT0"/>
<comment type="caution">
    <text evidence="2">The sequence shown here is derived from an EMBL/GenBank/DDBJ whole genome shotgun (WGS) entry which is preliminary data.</text>
</comment>